<keyword evidence="2" id="KW-0238">DNA-binding</keyword>
<feature type="domain" description="HTH araC/xylS-type" evidence="4">
    <location>
        <begin position="176"/>
        <end position="273"/>
    </location>
</feature>
<dbReference type="Gene3D" id="1.10.10.60">
    <property type="entry name" value="Homeodomain-like"/>
    <property type="match status" value="2"/>
</dbReference>
<sequence length="280" mass="32275">MNDSNPFYCGLLDGLTVSVSHAQQRSTYAGWNRSEEKPSFNRLYFIASGEGKVMINDVPYYPRANQIMLMPAFTRQITETSVHNPYDRYFIHFDARIGEWPLFHTANRLFITDVADPAAVRSLFADTITQFNRPSVYSVLRMKASVLSILACCFEEEGHTDFIHEFVLPAEHGSLAGVLQYINSHLHEQMEVEQLAEIMHLHPNYFIAYFKKYMGVTPMRYVLEKRMEEARRLLSFSDWSISDIAEHMGMELAYFSRKFKQLAGVSPKVYRAATNDSVHS</sequence>
<evidence type="ECO:0000259" key="4">
    <source>
        <dbReference type="PROSITE" id="PS01124"/>
    </source>
</evidence>
<evidence type="ECO:0000313" key="6">
    <source>
        <dbReference type="Proteomes" id="UP001580346"/>
    </source>
</evidence>
<dbReference type="SUPFAM" id="SSF51215">
    <property type="entry name" value="Regulatory protein AraC"/>
    <property type="match status" value="1"/>
</dbReference>
<dbReference type="SUPFAM" id="SSF46689">
    <property type="entry name" value="Homeodomain-like"/>
    <property type="match status" value="2"/>
</dbReference>
<evidence type="ECO:0000313" key="5">
    <source>
        <dbReference type="EMBL" id="MFB5267448.1"/>
    </source>
</evidence>
<dbReference type="PANTHER" id="PTHR43280:SF10">
    <property type="entry name" value="REGULATORY PROTEIN POCR"/>
    <property type="match status" value="1"/>
</dbReference>
<dbReference type="PROSITE" id="PS00041">
    <property type="entry name" value="HTH_ARAC_FAMILY_1"/>
    <property type="match status" value="1"/>
</dbReference>
<dbReference type="PANTHER" id="PTHR43280">
    <property type="entry name" value="ARAC-FAMILY TRANSCRIPTIONAL REGULATOR"/>
    <property type="match status" value="1"/>
</dbReference>
<keyword evidence="3" id="KW-0804">Transcription</keyword>
<evidence type="ECO:0000256" key="1">
    <source>
        <dbReference type="ARBA" id="ARBA00023015"/>
    </source>
</evidence>
<organism evidence="5 6">
    <name type="scientific">Paenibacillus enshidis</name>
    <dbReference type="NCBI Taxonomy" id="1458439"/>
    <lineage>
        <taxon>Bacteria</taxon>
        <taxon>Bacillati</taxon>
        <taxon>Bacillota</taxon>
        <taxon>Bacilli</taxon>
        <taxon>Bacillales</taxon>
        <taxon>Paenibacillaceae</taxon>
        <taxon>Paenibacillus</taxon>
    </lineage>
</organism>
<proteinExistence type="predicted"/>
<dbReference type="InterPro" id="IPR018060">
    <property type="entry name" value="HTH_AraC"/>
</dbReference>
<keyword evidence="1" id="KW-0805">Transcription regulation</keyword>
<name>A0ABV5ATE6_9BACL</name>
<keyword evidence="6" id="KW-1185">Reference proteome</keyword>
<evidence type="ECO:0000256" key="2">
    <source>
        <dbReference type="ARBA" id="ARBA00023125"/>
    </source>
</evidence>
<gene>
    <name evidence="5" type="ORF">ACE41H_11735</name>
</gene>
<dbReference type="PROSITE" id="PS01124">
    <property type="entry name" value="HTH_ARAC_FAMILY_2"/>
    <property type="match status" value="1"/>
</dbReference>
<protein>
    <submittedName>
        <fullName evidence="5">Helix-turn-helix transcriptional regulator</fullName>
    </submittedName>
</protein>
<dbReference type="InterPro" id="IPR018062">
    <property type="entry name" value="HTH_AraC-typ_CS"/>
</dbReference>
<dbReference type="SMART" id="SM00342">
    <property type="entry name" value="HTH_ARAC"/>
    <property type="match status" value="1"/>
</dbReference>
<dbReference type="EMBL" id="JBHHMI010000008">
    <property type="protein sequence ID" value="MFB5267448.1"/>
    <property type="molecule type" value="Genomic_DNA"/>
</dbReference>
<evidence type="ECO:0000256" key="3">
    <source>
        <dbReference type="ARBA" id="ARBA00023163"/>
    </source>
</evidence>
<reference evidence="5 6" key="1">
    <citation type="submission" date="2024-09" db="EMBL/GenBank/DDBJ databases">
        <title>Paenibacillus zeirhizospherea sp. nov., isolated from surface of the maize (Zea mays) roots in a horticulture field, Hungary.</title>
        <authorList>
            <person name="Marton D."/>
            <person name="Farkas M."/>
            <person name="Bedics A."/>
            <person name="Toth E."/>
            <person name="Tancsics A."/>
            <person name="Boka K."/>
            <person name="Maroti G."/>
            <person name="Kriszt B."/>
            <person name="Cserhati M."/>
        </authorList>
    </citation>
    <scope>NUCLEOTIDE SEQUENCE [LARGE SCALE GENOMIC DNA]</scope>
    <source>
        <strain evidence="5 6">KCTC 33519</strain>
    </source>
</reference>
<dbReference type="InterPro" id="IPR037923">
    <property type="entry name" value="HTH-like"/>
</dbReference>
<accession>A0ABV5ATE6</accession>
<dbReference type="Proteomes" id="UP001580346">
    <property type="component" value="Unassembled WGS sequence"/>
</dbReference>
<dbReference type="Pfam" id="PF12833">
    <property type="entry name" value="HTH_18"/>
    <property type="match status" value="1"/>
</dbReference>
<dbReference type="InterPro" id="IPR009057">
    <property type="entry name" value="Homeodomain-like_sf"/>
</dbReference>
<comment type="caution">
    <text evidence="5">The sequence shown here is derived from an EMBL/GenBank/DDBJ whole genome shotgun (WGS) entry which is preliminary data.</text>
</comment>
<dbReference type="RefSeq" id="WP_375355437.1">
    <property type="nucleotide sequence ID" value="NZ_JBHHMI010000008.1"/>
</dbReference>